<evidence type="ECO:0000313" key="3">
    <source>
        <dbReference type="Proteomes" id="UP000192247"/>
    </source>
</evidence>
<dbReference type="Proteomes" id="UP000192247">
    <property type="component" value="Unassembled WGS sequence"/>
</dbReference>
<organism evidence="2 3">
    <name type="scientific">Tropilaelaps mercedesae</name>
    <dbReference type="NCBI Taxonomy" id="418985"/>
    <lineage>
        <taxon>Eukaryota</taxon>
        <taxon>Metazoa</taxon>
        <taxon>Ecdysozoa</taxon>
        <taxon>Arthropoda</taxon>
        <taxon>Chelicerata</taxon>
        <taxon>Arachnida</taxon>
        <taxon>Acari</taxon>
        <taxon>Parasitiformes</taxon>
        <taxon>Mesostigmata</taxon>
        <taxon>Gamasina</taxon>
        <taxon>Dermanyssoidea</taxon>
        <taxon>Laelapidae</taxon>
        <taxon>Tropilaelaps</taxon>
    </lineage>
</organism>
<name>A0A1V9XBE8_9ACAR</name>
<dbReference type="AlphaFoldDB" id="A0A1V9XBE8"/>
<dbReference type="InParanoid" id="A0A1V9XBE8"/>
<proteinExistence type="predicted"/>
<evidence type="ECO:0000256" key="1">
    <source>
        <dbReference type="SAM" id="MobiDB-lite"/>
    </source>
</evidence>
<dbReference type="EMBL" id="MNPL01016246">
    <property type="protein sequence ID" value="OQR70756.1"/>
    <property type="molecule type" value="Genomic_DNA"/>
</dbReference>
<protein>
    <submittedName>
        <fullName evidence="2">Uncharacterized protein</fullName>
    </submittedName>
</protein>
<evidence type="ECO:0000313" key="2">
    <source>
        <dbReference type="EMBL" id="OQR70756.1"/>
    </source>
</evidence>
<reference evidence="2 3" key="1">
    <citation type="journal article" date="2017" name="Gigascience">
        <title>Draft genome of the honey bee ectoparasitic mite, Tropilaelaps mercedesae, is shaped by the parasitic life history.</title>
        <authorList>
            <person name="Dong X."/>
            <person name="Armstrong S.D."/>
            <person name="Xia D."/>
            <person name="Makepeace B.L."/>
            <person name="Darby A.C."/>
            <person name="Kadowaki T."/>
        </authorList>
    </citation>
    <scope>NUCLEOTIDE SEQUENCE [LARGE SCALE GENOMIC DNA]</scope>
    <source>
        <strain evidence="2">Wuxi-XJTLU</strain>
    </source>
</reference>
<gene>
    <name evidence="2" type="ORF">BIW11_11423</name>
</gene>
<feature type="region of interest" description="Disordered" evidence="1">
    <location>
        <begin position="327"/>
        <end position="350"/>
    </location>
</feature>
<keyword evidence="3" id="KW-1185">Reference proteome</keyword>
<accession>A0A1V9XBE8</accession>
<comment type="caution">
    <text evidence="2">The sequence shown here is derived from an EMBL/GenBank/DDBJ whole genome shotgun (WGS) entry which is preliminary data.</text>
</comment>
<sequence length="614" mass="65930">MASLSLKADLSSRFEIKGKTSSPCQFGGEYDKTKTPSKMARKARIKYTPFRSLRPPSAFVAGTDRVKQTNEDHGFMALSSSSRTTGVEENNPMTVGLHEPIGQADARRLHLSAIQTENAGRSQITGRGPNSRARDRIFELYRMVCARKRAIRRSAVKQQTSPSQTGEVEVEGELDDNLFAETATPTVNARLPSTRASHGQGLFGGRPFDTRIWNGHNSTPDSRLIGKTDSPASFSCASPNGDAEYGHSNSYLGHWPSATEMSPPVVDGLDPKADFTRPYRDTYDNLESIPDQPNPFSSAPLQLTRIVTYYPAVVDGRIHAPFGVGETPQPARISSPEANTYALGGSRGRHRVRTPQEARFGENTTGGNETVGDVERDKENNTCMTSLSLDNANVLDEGPCHDDNNSQFSAVPLGPLVGPNDKNFRFAFPIIPVAITTTSVIHYGNMATAPSKSGALLYQSRLHNTPDSSFVTETDVVPNASKLLYPDEASSILGATGDATDDVRIPPAPWLVQGNVKAAGFPSVAGGLDEISVSPTVPTELGRHFRPVIVSGSLPVLYSGADACDQPNQEGLAGLELRPTYMSSLGAVFSPARPSGLGLCDGPTHTGVFSKIDE</sequence>